<sequence>MKTLITGASGFVGSAVLRVLLKKGFQIRSLLRSSSNSENLSGLNVEIVHGDLRDPASLDNALKGCDSLFHVAADYRLWAKNTNEIYQSNVDGTINIMRAAQRQKISKIVYTSSVATLGINRDETPADENTPVTFSDMIGDYKKSKFLAEEKVK</sequence>
<dbReference type="AlphaFoldDB" id="A0A382YD34"/>
<dbReference type="GO" id="GO:0005737">
    <property type="term" value="C:cytoplasm"/>
    <property type="evidence" value="ECO:0007669"/>
    <property type="project" value="TreeGrafter"/>
</dbReference>
<dbReference type="InterPro" id="IPR036291">
    <property type="entry name" value="NAD(P)-bd_dom_sf"/>
</dbReference>
<evidence type="ECO:0000313" key="2">
    <source>
        <dbReference type="EMBL" id="SVD81183.1"/>
    </source>
</evidence>
<dbReference type="SUPFAM" id="SSF51735">
    <property type="entry name" value="NAD(P)-binding Rossmann-fold domains"/>
    <property type="match status" value="1"/>
</dbReference>
<reference evidence="2" key="1">
    <citation type="submission" date="2018-05" db="EMBL/GenBank/DDBJ databases">
        <authorList>
            <person name="Lanie J.A."/>
            <person name="Ng W.-L."/>
            <person name="Kazmierczak K.M."/>
            <person name="Andrzejewski T.M."/>
            <person name="Davidsen T.M."/>
            <person name="Wayne K.J."/>
            <person name="Tettelin H."/>
            <person name="Glass J.I."/>
            <person name="Rusch D."/>
            <person name="Podicherti R."/>
            <person name="Tsui H.-C.T."/>
            <person name="Winkler M.E."/>
        </authorList>
    </citation>
    <scope>NUCLEOTIDE SEQUENCE</scope>
</reference>
<feature type="non-terminal residue" evidence="2">
    <location>
        <position position="153"/>
    </location>
</feature>
<dbReference type="GO" id="GO:0004029">
    <property type="term" value="F:aldehyde dehydrogenase (NAD+) activity"/>
    <property type="evidence" value="ECO:0007669"/>
    <property type="project" value="TreeGrafter"/>
</dbReference>
<name>A0A382YD34_9ZZZZ</name>
<dbReference type="PANTHER" id="PTHR48079">
    <property type="entry name" value="PROTEIN YEEZ"/>
    <property type="match status" value="1"/>
</dbReference>
<evidence type="ECO:0000259" key="1">
    <source>
        <dbReference type="Pfam" id="PF01370"/>
    </source>
</evidence>
<gene>
    <name evidence="2" type="ORF">METZ01_LOCUS434037</name>
</gene>
<proteinExistence type="predicted"/>
<protein>
    <recommendedName>
        <fullName evidence="1">NAD-dependent epimerase/dehydratase domain-containing protein</fullName>
    </recommendedName>
</protein>
<organism evidence="2">
    <name type="scientific">marine metagenome</name>
    <dbReference type="NCBI Taxonomy" id="408172"/>
    <lineage>
        <taxon>unclassified sequences</taxon>
        <taxon>metagenomes</taxon>
        <taxon>ecological metagenomes</taxon>
    </lineage>
</organism>
<dbReference type="InterPro" id="IPR051783">
    <property type="entry name" value="NAD(P)-dependent_oxidoreduct"/>
</dbReference>
<feature type="domain" description="NAD-dependent epimerase/dehydratase" evidence="1">
    <location>
        <begin position="4"/>
        <end position="151"/>
    </location>
</feature>
<dbReference type="InterPro" id="IPR001509">
    <property type="entry name" value="Epimerase_deHydtase"/>
</dbReference>
<dbReference type="Pfam" id="PF01370">
    <property type="entry name" value="Epimerase"/>
    <property type="match status" value="1"/>
</dbReference>
<dbReference type="EMBL" id="UINC01174850">
    <property type="protein sequence ID" value="SVD81183.1"/>
    <property type="molecule type" value="Genomic_DNA"/>
</dbReference>
<dbReference type="Gene3D" id="3.40.50.720">
    <property type="entry name" value="NAD(P)-binding Rossmann-like Domain"/>
    <property type="match status" value="1"/>
</dbReference>
<accession>A0A382YD34</accession>
<dbReference type="PANTHER" id="PTHR48079:SF6">
    <property type="entry name" value="NAD(P)-BINDING DOMAIN-CONTAINING PROTEIN-RELATED"/>
    <property type="match status" value="1"/>
</dbReference>